<dbReference type="GO" id="GO:0008284">
    <property type="term" value="P:positive regulation of cell population proliferation"/>
    <property type="evidence" value="ECO:0007669"/>
    <property type="project" value="TreeGrafter"/>
</dbReference>
<dbReference type="InterPro" id="IPR016245">
    <property type="entry name" value="Tyr_kinase_EGF/ERB/XmrK_rcpt"/>
</dbReference>
<dbReference type="GO" id="GO:0009925">
    <property type="term" value="C:basal plasma membrane"/>
    <property type="evidence" value="ECO:0007669"/>
    <property type="project" value="TreeGrafter"/>
</dbReference>
<dbReference type="PROSITE" id="PS00107">
    <property type="entry name" value="PROTEIN_KINASE_ATP"/>
    <property type="match status" value="1"/>
</dbReference>
<dbReference type="SUPFAM" id="SSF56112">
    <property type="entry name" value="Protein kinase-like (PK-like)"/>
    <property type="match status" value="1"/>
</dbReference>
<dbReference type="CDD" id="cd12092">
    <property type="entry name" value="TM_ErbB4"/>
    <property type="match status" value="1"/>
</dbReference>
<evidence type="ECO:0000256" key="15">
    <source>
        <dbReference type="ARBA" id="ARBA00023136"/>
    </source>
</evidence>
<dbReference type="Pfam" id="PF01030">
    <property type="entry name" value="Recep_L_domain"/>
    <property type="match status" value="2"/>
</dbReference>
<dbReference type="FunFam" id="3.80.20.20:FF:000003">
    <property type="entry name" value="Receptor protein-tyrosine kinase"/>
    <property type="match status" value="1"/>
</dbReference>
<keyword evidence="9" id="KW-0677">Repeat</keyword>
<evidence type="ECO:0000256" key="26">
    <source>
        <dbReference type="SAM" id="MobiDB-lite"/>
    </source>
</evidence>
<dbReference type="GO" id="GO:0004714">
    <property type="term" value="F:transmembrane receptor protein tyrosine kinase activity"/>
    <property type="evidence" value="ECO:0007669"/>
    <property type="project" value="UniProtKB-EC"/>
</dbReference>
<evidence type="ECO:0000256" key="11">
    <source>
        <dbReference type="ARBA" id="ARBA00022777"/>
    </source>
</evidence>
<dbReference type="InterPro" id="IPR032778">
    <property type="entry name" value="GF_recep_IV"/>
</dbReference>
<dbReference type="InterPro" id="IPR036941">
    <property type="entry name" value="Rcpt_L-dom_sf"/>
</dbReference>
<dbReference type="FunFam" id="3.80.20.20:FF:000004">
    <property type="entry name" value="Receptor protein-tyrosine kinase"/>
    <property type="match status" value="1"/>
</dbReference>
<dbReference type="Gene3D" id="2.10.220.10">
    <property type="entry name" value="Hormone Receptor, Insulin-like Growth Factor Receptor 1, Chain A, domain 2"/>
    <property type="match status" value="3"/>
</dbReference>
<dbReference type="InterPro" id="IPR001245">
    <property type="entry name" value="Ser-Thr/Tyr_kinase_cat_dom"/>
</dbReference>
<evidence type="ECO:0000256" key="17">
    <source>
        <dbReference type="ARBA" id="ARBA00023157"/>
    </source>
</evidence>
<dbReference type="CDD" id="cd00064">
    <property type="entry name" value="FU"/>
    <property type="match status" value="3"/>
</dbReference>
<feature type="domain" description="Protein kinase" evidence="28">
    <location>
        <begin position="696"/>
        <end position="963"/>
    </location>
</feature>
<dbReference type="PANTHER" id="PTHR24416:SF90">
    <property type="entry name" value="RECEPTOR TYROSINE-PROTEIN KINASE ERBB-4"/>
    <property type="match status" value="1"/>
</dbReference>
<keyword evidence="30" id="KW-1185">Reference proteome</keyword>
<dbReference type="Gene3D" id="1.10.510.10">
    <property type="entry name" value="Transferase(Phosphotransferase) domain 1"/>
    <property type="match status" value="1"/>
</dbReference>
<evidence type="ECO:0000256" key="5">
    <source>
        <dbReference type="ARBA" id="ARBA00022553"/>
    </source>
</evidence>
<name>A0A669BNR5_ORENI</name>
<feature type="active site" description="Proton acceptor" evidence="23">
    <location>
        <position position="821"/>
    </location>
</feature>
<dbReference type="GO" id="GO:0005524">
    <property type="term" value="F:ATP binding"/>
    <property type="evidence" value="ECO:0007669"/>
    <property type="project" value="UniProtKB-UniRule"/>
</dbReference>
<reference evidence="30" key="1">
    <citation type="submission" date="2012-01" db="EMBL/GenBank/DDBJ databases">
        <title>The Genome Sequence of Oreochromis niloticus (Nile Tilapia).</title>
        <authorList>
            <consortium name="Broad Institute Genome Assembly Team"/>
            <consortium name="Broad Institute Sequencing Platform"/>
            <person name="Di Palma F."/>
            <person name="Johnson J."/>
            <person name="Lander E.S."/>
            <person name="Lindblad-Toh K."/>
        </authorList>
    </citation>
    <scope>NUCLEOTIDE SEQUENCE [LARGE SCALE GENOMIC DNA]</scope>
</reference>
<dbReference type="PANTHER" id="PTHR24416">
    <property type="entry name" value="TYROSINE-PROTEIN KINASE RECEPTOR"/>
    <property type="match status" value="1"/>
</dbReference>
<dbReference type="GO" id="GO:0005634">
    <property type="term" value="C:nucleus"/>
    <property type="evidence" value="ECO:0007669"/>
    <property type="project" value="UniProtKB-SubCell"/>
</dbReference>
<comment type="catalytic activity">
    <reaction evidence="21">
        <text>L-tyrosyl-[protein] + ATP = O-phospho-L-tyrosyl-[protein] + ADP + H(+)</text>
        <dbReference type="Rhea" id="RHEA:10596"/>
        <dbReference type="Rhea" id="RHEA-COMP:10136"/>
        <dbReference type="Rhea" id="RHEA-COMP:20101"/>
        <dbReference type="ChEBI" id="CHEBI:15378"/>
        <dbReference type="ChEBI" id="CHEBI:30616"/>
        <dbReference type="ChEBI" id="CHEBI:46858"/>
        <dbReference type="ChEBI" id="CHEBI:61978"/>
        <dbReference type="ChEBI" id="CHEBI:456216"/>
        <dbReference type="EC" id="2.7.10.1"/>
    </reaction>
</comment>
<dbReference type="Pfam" id="PF07714">
    <property type="entry name" value="PK_Tyr_Ser-Thr"/>
    <property type="match status" value="1"/>
</dbReference>
<keyword evidence="10 22" id="KW-0547">Nucleotide-binding</keyword>
<protein>
    <recommendedName>
        <fullName evidence="3 22">Receptor protein-tyrosine kinase</fullName>
        <ecNumber evidence="3 22">2.7.10.1</ecNumber>
    </recommendedName>
</protein>
<keyword evidence="7 27" id="KW-0812">Transmembrane</keyword>
<evidence type="ECO:0000259" key="28">
    <source>
        <dbReference type="PROSITE" id="PS50011"/>
    </source>
</evidence>
<dbReference type="FunFam" id="2.10.220.10:FF:000001">
    <property type="entry name" value="Receptor protein-tyrosine kinase"/>
    <property type="match status" value="1"/>
</dbReference>
<evidence type="ECO:0000256" key="13">
    <source>
        <dbReference type="ARBA" id="ARBA00022843"/>
    </source>
</evidence>
<dbReference type="Pfam" id="PF21314">
    <property type="entry name" value="TM_ErbB1"/>
    <property type="match status" value="1"/>
</dbReference>
<evidence type="ECO:0000256" key="4">
    <source>
        <dbReference type="ARBA" id="ARBA00022475"/>
    </source>
</evidence>
<comment type="subcellular location">
    <subcellularLocation>
        <location evidence="2">Cell membrane</location>
        <topology evidence="2">Single-pass type I membrane protein</topology>
    </subcellularLocation>
    <subcellularLocation>
        <location evidence="1">Nucleus</location>
    </subcellularLocation>
</comment>
<dbReference type="GO" id="GO:0009966">
    <property type="term" value="P:regulation of signal transduction"/>
    <property type="evidence" value="ECO:0007669"/>
    <property type="project" value="UniProtKB-ARBA"/>
</dbReference>
<dbReference type="SUPFAM" id="SSF52058">
    <property type="entry name" value="L domain-like"/>
    <property type="match status" value="2"/>
</dbReference>
<keyword evidence="20" id="KW-0539">Nucleus</keyword>
<evidence type="ECO:0000256" key="16">
    <source>
        <dbReference type="ARBA" id="ARBA00023137"/>
    </source>
</evidence>
<dbReference type="AlphaFoldDB" id="A0A669BNR5"/>
<dbReference type="GO" id="GO:0043066">
    <property type="term" value="P:negative regulation of apoptotic process"/>
    <property type="evidence" value="ECO:0007669"/>
    <property type="project" value="TreeGrafter"/>
</dbReference>
<dbReference type="FunFam" id="1.10.510.10:FF:000027">
    <property type="entry name" value="Receptor protein-tyrosine kinase"/>
    <property type="match status" value="1"/>
</dbReference>
<dbReference type="InterPro" id="IPR044912">
    <property type="entry name" value="Egfr_JX_dom"/>
</dbReference>
<reference evidence="29" key="3">
    <citation type="submission" date="2025-09" db="UniProtKB">
        <authorList>
            <consortium name="Ensembl"/>
        </authorList>
    </citation>
    <scope>IDENTIFICATION</scope>
</reference>
<evidence type="ECO:0000256" key="27">
    <source>
        <dbReference type="SAM" id="Phobius"/>
    </source>
</evidence>
<evidence type="ECO:0000256" key="20">
    <source>
        <dbReference type="ARBA" id="ARBA00023242"/>
    </source>
</evidence>
<gene>
    <name evidence="29" type="primary">ERBB4</name>
    <name evidence="29" type="synonym">si:ch73-383l1.1</name>
</gene>
<sequence length="1278" mass="143013">TCPSPSLHSRVSLIVEGHVFCPGTENKLSTLSDLDQQYRTLKKLYENCEVVMGNLEITSIDRNRNLSFLKSIKEVTGYVLVALNQFDYLPLENLRIIRGTKLYEGRYALAIFLNYRRDGLYGLRQLGLRNLTEILNGGVYVDQNKFLCHADTIHWRDIIKNPQAELLVVPSNNSNNGCRRCHRSCNGRCWGHQEDQCQTLTKTVCAEQCDGRCFGPYVSDCCHRECAGGCSGPKDTDCFACTNFNDSGACVTQCPQPFVYNPTSFQLEHNPRAKYTYGAFCVKKCPHNFVVDHSSCVRACPSNKMEVEENRIKMCIPCTDICPKVCDGIGTGSLQSAQTVDASNIDKFVNCTKINGNLIFLITGIKGDMYHGIGPLDPERLNVFRTVKEITGYLNIQSWPENMTDLSVFSSLATIGGRALYSGISLLILKQRWISSLQFQSLSEISAGNVYIFNNSRLCFYNTINWTSLFRTPSQKVLVRNNQDPKECIQQRMVCDRMCSDDGCWGPGPDQCLSCRYFKRGRTCVQSCNLFDGEEREFANGSVCLACDSQCEKMDGNTVTCLGPGPDQCVKCLHFKDGPNCVEKCPDGLQGANSFIFKYAKANNDDDSYRCVYQCSCFFSLFPCLYRTPLIAAGVIGGLFIIVILALSVAVYVRRKSIKKKRALRRFLETELVEPLTPSGTAPNQAQLRILKETELKRVKILGSGAFGTVYKGIWVPEGETVKIPVAIKILNETTGPKANVEFMDEALIMASMEHPHLVRLLGVCLSPTIQLVTQLMPHGCLLDYVHEHKDNIGSQLLLNWCVQIAKGMMYLEERRLVHRDLAARNVLVKSPNHIKITDFGLARLLDGDEKEYNADGGKMPIKWMALECIHYRKFTHQSDVWSYGVTIWELMTFGGKPYDGIPTREIPDILEKGERLPQPPICTIDVYMVMVKCWMIDADSRPKFKELAAEFCRMARDPQRYLVIQGDDRMKLPSPSDSKFFQSLLDEEDLDDLMDAEEYLVPRGFNMATQSCTTRPRVDPNRHAPCAAGQPMNQFGYRDGGLNPAEGPLAGAQACVNQDATGGPSPVLEEQRCNGSLHKKSLSQAGGEDSGGQRYSADPTIFLGERALRGDTDEDGYMTPMKDKSSSEYLNPIEENPFVTRRKNGEIHALDNPGYHSTPNSQPKGEDEYINEPLYLNTFHTPAELGLEALRRNGLGKKLKVTFDNPEYWQHSLPPKSSNQAASDGAQGGSTNAKLFYKQNGHIRPAVAENPEYMSEFSLKSGTILPPPPYRQRNTVV</sequence>
<evidence type="ECO:0000256" key="23">
    <source>
        <dbReference type="PIRSR" id="PIRSR000619-1"/>
    </source>
</evidence>
<dbReference type="SUPFAM" id="SSF57184">
    <property type="entry name" value="Growth factor receptor domain"/>
    <property type="match status" value="2"/>
</dbReference>
<dbReference type="GO" id="GO:0022008">
    <property type="term" value="P:neurogenesis"/>
    <property type="evidence" value="ECO:0007669"/>
    <property type="project" value="TreeGrafter"/>
</dbReference>
<dbReference type="Ensembl" id="ENSONIT00000086822.1">
    <property type="protein sequence ID" value="ENSONIP00000037018.1"/>
    <property type="gene ID" value="ENSONIG00000013385.2"/>
</dbReference>
<dbReference type="InterPro" id="IPR009030">
    <property type="entry name" value="Growth_fac_rcpt_cys_sf"/>
</dbReference>
<dbReference type="SMART" id="SM00219">
    <property type="entry name" value="TyrKc"/>
    <property type="match status" value="1"/>
</dbReference>
<dbReference type="InterPro" id="IPR017441">
    <property type="entry name" value="Protein_kinase_ATP_BS"/>
</dbReference>
<evidence type="ECO:0000256" key="2">
    <source>
        <dbReference type="ARBA" id="ARBA00004251"/>
    </source>
</evidence>
<keyword evidence="18 22" id="KW-0675">Receptor</keyword>
<dbReference type="InterPro" id="IPR006212">
    <property type="entry name" value="Furin_repeat"/>
</dbReference>
<evidence type="ECO:0000256" key="19">
    <source>
        <dbReference type="ARBA" id="ARBA00023180"/>
    </source>
</evidence>
<dbReference type="Gene3D" id="3.80.20.20">
    <property type="entry name" value="Receptor L-domain"/>
    <property type="match status" value="2"/>
</dbReference>
<evidence type="ECO:0000256" key="6">
    <source>
        <dbReference type="ARBA" id="ARBA00022679"/>
    </source>
</evidence>
<dbReference type="InterPro" id="IPR000494">
    <property type="entry name" value="Rcpt_L-dom"/>
</dbReference>
<dbReference type="InterPro" id="IPR000719">
    <property type="entry name" value="Prot_kinase_dom"/>
</dbReference>
<evidence type="ECO:0000256" key="18">
    <source>
        <dbReference type="ARBA" id="ARBA00023170"/>
    </source>
</evidence>
<keyword evidence="14 27" id="KW-1133">Transmembrane helix</keyword>
<evidence type="ECO:0000256" key="1">
    <source>
        <dbReference type="ARBA" id="ARBA00004123"/>
    </source>
</evidence>
<evidence type="ECO:0000256" key="25">
    <source>
        <dbReference type="PROSITE-ProRule" id="PRU10141"/>
    </source>
</evidence>
<feature type="transmembrane region" description="Helical" evidence="27">
    <location>
        <begin position="630"/>
        <end position="653"/>
    </location>
</feature>
<dbReference type="PROSITE" id="PS00109">
    <property type="entry name" value="PROTEIN_KINASE_TYR"/>
    <property type="match status" value="1"/>
</dbReference>
<dbReference type="PIRSF" id="PIRSF000619">
    <property type="entry name" value="TyrPK_EGF-R"/>
    <property type="match status" value="1"/>
</dbReference>
<keyword evidence="8" id="KW-0732">Signal</keyword>
<dbReference type="InterPro" id="IPR049328">
    <property type="entry name" value="TM_ErbB1"/>
</dbReference>
<keyword evidence="12 22" id="KW-0067">ATP-binding</keyword>
<evidence type="ECO:0000256" key="22">
    <source>
        <dbReference type="PIRNR" id="PIRNR000619"/>
    </source>
</evidence>
<evidence type="ECO:0000256" key="3">
    <source>
        <dbReference type="ARBA" id="ARBA00011902"/>
    </source>
</evidence>
<reference evidence="29" key="2">
    <citation type="submission" date="2025-08" db="UniProtKB">
        <authorList>
            <consortium name="Ensembl"/>
        </authorList>
    </citation>
    <scope>IDENTIFICATION</scope>
</reference>
<evidence type="ECO:0000313" key="29">
    <source>
        <dbReference type="Ensembl" id="ENSONIP00000037018.1"/>
    </source>
</evidence>
<dbReference type="FunFam" id="2.10.220.10:FF:000004">
    <property type="entry name" value="Receptor protein-tyrosine kinase"/>
    <property type="match status" value="1"/>
</dbReference>
<dbReference type="InterPro" id="IPR050122">
    <property type="entry name" value="RTK"/>
</dbReference>
<dbReference type="Pfam" id="PF00757">
    <property type="entry name" value="Furin-like"/>
    <property type="match status" value="1"/>
</dbReference>
<feature type="binding site" evidence="24">
    <location>
        <begin position="702"/>
        <end position="710"/>
    </location>
    <ligand>
        <name>ATP</name>
        <dbReference type="ChEBI" id="CHEBI:30616"/>
    </ligand>
</feature>
<keyword evidence="11 22" id="KW-0418">Kinase</keyword>
<evidence type="ECO:0000256" key="7">
    <source>
        <dbReference type="ARBA" id="ARBA00022692"/>
    </source>
</evidence>
<dbReference type="PRINTS" id="PR00109">
    <property type="entry name" value="TYRKINASE"/>
</dbReference>
<dbReference type="GO" id="GO:0005154">
    <property type="term" value="F:epidermal growth factor receptor binding"/>
    <property type="evidence" value="ECO:0007669"/>
    <property type="project" value="TreeGrafter"/>
</dbReference>
<keyword evidence="4" id="KW-1003">Cell membrane</keyword>
<evidence type="ECO:0000313" key="30">
    <source>
        <dbReference type="Proteomes" id="UP000005207"/>
    </source>
</evidence>
<evidence type="ECO:0000256" key="10">
    <source>
        <dbReference type="ARBA" id="ARBA00022741"/>
    </source>
</evidence>
<dbReference type="Proteomes" id="UP000005207">
    <property type="component" value="Linkage group LG23"/>
</dbReference>
<dbReference type="CDD" id="cd05110">
    <property type="entry name" value="PTKc_HER4"/>
    <property type="match status" value="1"/>
</dbReference>
<feature type="region of interest" description="Disordered" evidence="26">
    <location>
        <begin position="1211"/>
        <end position="1233"/>
    </location>
</feature>
<keyword evidence="15 22" id="KW-0472">Membrane</keyword>
<accession>A0A669BNR5</accession>
<keyword evidence="16 22" id="KW-0829">Tyrosine-protein kinase</keyword>
<keyword evidence="17" id="KW-1015">Disulfide bond</keyword>
<keyword evidence="13" id="KW-0832">Ubl conjugation</keyword>
<comment type="similarity">
    <text evidence="22">Belongs to the protein kinase superfamily. Tyr protein kinase family. EGF receptor subfamily.</text>
</comment>
<feature type="binding site" evidence="24 25">
    <location>
        <position position="729"/>
    </location>
    <ligand>
        <name>ATP</name>
        <dbReference type="ChEBI" id="CHEBI:30616"/>
    </ligand>
</feature>
<dbReference type="InterPro" id="IPR020635">
    <property type="entry name" value="Tyr_kinase_cat_dom"/>
</dbReference>
<organism evidence="29 30">
    <name type="scientific">Oreochromis niloticus</name>
    <name type="common">Nile tilapia</name>
    <name type="synonym">Tilapia nilotica</name>
    <dbReference type="NCBI Taxonomy" id="8128"/>
    <lineage>
        <taxon>Eukaryota</taxon>
        <taxon>Metazoa</taxon>
        <taxon>Chordata</taxon>
        <taxon>Craniata</taxon>
        <taxon>Vertebrata</taxon>
        <taxon>Euteleostomi</taxon>
        <taxon>Actinopterygii</taxon>
        <taxon>Neopterygii</taxon>
        <taxon>Teleostei</taxon>
        <taxon>Neoteleostei</taxon>
        <taxon>Acanthomorphata</taxon>
        <taxon>Ovalentaria</taxon>
        <taxon>Cichlomorphae</taxon>
        <taxon>Cichliformes</taxon>
        <taxon>Cichlidae</taxon>
        <taxon>African cichlids</taxon>
        <taxon>Pseudocrenilabrinae</taxon>
        <taxon>Oreochromini</taxon>
        <taxon>Oreochromis</taxon>
    </lineage>
</organism>
<evidence type="ECO:0000256" key="14">
    <source>
        <dbReference type="ARBA" id="ARBA00022989"/>
    </source>
</evidence>
<dbReference type="InterPro" id="IPR011009">
    <property type="entry name" value="Kinase-like_dom_sf"/>
</dbReference>
<evidence type="ECO:0000256" key="24">
    <source>
        <dbReference type="PIRSR" id="PIRSR000619-2"/>
    </source>
</evidence>
<evidence type="ECO:0000256" key="12">
    <source>
        <dbReference type="ARBA" id="ARBA00022840"/>
    </source>
</evidence>
<keyword evidence="6 22" id="KW-0808">Transferase</keyword>
<dbReference type="InterPro" id="IPR006211">
    <property type="entry name" value="Furin-like_Cys-rich_dom"/>
</dbReference>
<dbReference type="GO" id="GO:0043235">
    <property type="term" value="C:receptor complex"/>
    <property type="evidence" value="ECO:0007669"/>
    <property type="project" value="TreeGrafter"/>
</dbReference>
<dbReference type="Gene3D" id="6.10.250.2930">
    <property type="match status" value="1"/>
</dbReference>
<dbReference type="EC" id="2.7.10.1" evidence="3 22"/>
<keyword evidence="5" id="KW-0597">Phosphoprotein</keyword>
<dbReference type="PROSITE" id="PS50011">
    <property type="entry name" value="PROTEIN_KINASE_DOM"/>
    <property type="match status" value="1"/>
</dbReference>
<keyword evidence="19" id="KW-0325">Glycoprotein</keyword>
<dbReference type="InterPro" id="IPR008266">
    <property type="entry name" value="Tyr_kinase_AS"/>
</dbReference>
<dbReference type="SMART" id="SM00261">
    <property type="entry name" value="FU"/>
    <property type="match status" value="4"/>
</dbReference>
<dbReference type="Pfam" id="PF14843">
    <property type="entry name" value="GF_recep_IV"/>
    <property type="match status" value="1"/>
</dbReference>
<dbReference type="GO" id="GO:0038130">
    <property type="term" value="P:ERBB4 signaling pathway"/>
    <property type="evidence" value="ECO:0007669"/>
    <property type="project" value="UniProtKB-ARBA"/>
</dbReference>
<feature type="region of interest" description="Disordered" evidence="26">
    <location>
        <begin position="1061"/>
        <end position="1098"/>
    </location>
</feature>
<proteinExistence type="inferred from homology"/>
<evidence type="ECO:0000256" key="9">
    <source>
        <dbReference type="ARBA" id="ARBA00022737"/>
    </source>
</evidence>
<dbReference type="FunFam" id="3.30.200.20:FF:000044">
    <property type="entry name" value="Receptor protein-tyrosine kinase"/>
    <property type="match status" value="1"/>
</dbReference>
<evidence type="ECO:0000256" key="8">
    <source>
        <dbReference type="ARBA" id="ARBA00022729"/>
    </source>
</evidence>
<evidence type="ECO:0000256" key="21">
    <source>
        <dbReference type="ARBA" id="ARBA00051243"/>
    </source>
</evidence>
<dbReference type="Gene3D" id="3.30.200.20">
    <property type="entry name" value="Phosphorylase Kinase, domain 1"/>
    <property type="match status" value="1"/>
</dbReference>
<dbReference type="GeneTree" id="ENSGT00940000154695"/>